<feature type="compositionally biased region" description="Pro residues" evidence="1">
    <location>
        <begin position="1483"/>
        <end position="1504"/>
    </location>
</feature>
<dbReference type="InParanoid" id="A2ECI7"/>
<organism evidence="3 4">
    <name type="scientific">Trichomonas vaginalis (strain ATCC PRA-98 / G3)</name>
    <dbReference type="NCBI Taxonomy" id="412133"/>
    <lineage>
        <taxon>Eukaryota</taxon>
        <taxon>Metamonada</taxon>
        <taxon>Parabasalia</taxon>
        <taxon>Trichomonadida</taxon>
        <taxon>Trichomonadidae</taxon>
        <taxon>Trichomonas</taxon>
    </lineage>
</organism>
<feature type="region of interest" description="Disordered" evidence="1">
    <location>
        <begin position="1627"/>
        <end position="1677"/>
    </location>
</feature>
<dbReference type="PANTHER" id="PTHR35248:SF2">
    <property type="entry name" value="3-HYDROXYACYL-COA DEHYDROGENASE C-TERMINAL DOMAIN-CONTAINING PROTEIN"/>
    <property type="match status" value="1"/>
</dbReference>
<sequence length="1677" mass="192027">MFHGVPPNEQFNLEVYYAGQLISSQIFSTFENYSSHIFSFNYTFTEIPDRAFNLYTQKVDTEEVKIPHTMPFWTNNKIFNVIPFKTKFNLADTLEFNVTYIAPAEGILWCSAEGYYLDSLNVKQIYSTVNTTQTVSIRSWTDLHGLFYKNGLKVRTDNIQYIKSGLYTITFLIKGKDKIEEFPVEIEIVNERPQLTTDKFEINTIGNQCIIEGVEITYNRPDTKLILYYQIENILGGAPIVLKSDITLTENTIKLDDKFAFPINISNPKISLWCKEDVRPIASKKFSISHQISASLTEYPTQIDYDRDKTMPIRGILNTYGVEMNVTITIYISGYGFIIPPEQFSNESGETEFTYTIDLTNIPVANEWKLYLHAKDNQNSEIKSQTVYTIDVFRTNVQIQNVNIVNNAIRAGETLNINLAITDDDPDSYNPYIEYYVDNQEHKIMNIESDQDKSQLSLNFPVDAFVPGLYKLFMFYVGYQIGKTKLYSFDFTIISTPPTISIETDYLLNEYRFLTSPTINIDSLAYSLNGKIEIYVIENDTPRKILEYTSDYTHHKFEYIHKHPLIEQKINLTFYVINEFNDKTFASNSIEYNVVQKPTLQTYTNSDWLLPKQTFTIIWNMEDVSPSDEITFEIILFDRTIQYSQKAHPKSDYTTDNFTFEGNSGDNYGSSFYEILAYAQNSEIDRVSHLITVNATPRFENVQCNTSLAAGDKLTIITDFEWNSFKEVYAHGEYALLNVKIKAEYPELNYRFDNSTLNKMKETITNGETIIPLYMYFDDITSVHSLTLYLCDSYIIYKSLTKTFRLSDRKLPSIELLSISKTSEIQMYQDEVSIDVKVKDEIQNENVKVFYIIGGSKFEIGSGQLSNGQKDFHCILDLFDDSSGPYLILAEDSQGCVSNLIPQYLTFEETHNEYLNIIEWKTSFDEGDPITIKYQLNNLPRRKEITISFMNHSSTNEIYNTKITTDESGNSNALEYQFGVLQNIDIFEVDLIIKIQSIIFENKLLTTGINDIPILTIITPPSGNYGMMSCIQFEANVKSKYKDIAVRVSIEGGETDIGGEIHLLEYDSNRTLYFQFYGVPEETDLTFQYYIQNRAGSVSQKYTATIHCVPHIANLIMIENWDFTESALSDVGITKFETISTVSAMILNPVEGMKLKVYYQLNNDEPIFIKEVISEAKIPEGMFGPGGGSGEDPYGPGGDPGEDPYGPGDEEYPEEMSDSRSANPLRKISSDEEGYPDDMSEIYQIETIQFNLPNIAQKTLVKIFFIDEEGSRSNTVMKTFNVIKQPEFRCTAVEEWDKSPVGFPGDLYTLSCQAVEYEIGKEIQVIVTSDYLETMQKSIVMKENYKSDVALFEFAAPDQRTFDISISAENNNLAMHCYVKMVPLIALNIEEEMDLSGEDRYIFKFRINSVEHYNVECNFREVLQRKEEFTISSVDIEFVYPFEDFEEHSGEFSISVTLFDLESEFRYNFEKSIKFIIEEPEPVDPTPDPENPTPDPENPTPDPENPTQNPEEPTQNPEEPTQNPEEPTQNPEEPTQNPEEPTQNPEEPTQNPEEPTKEPVHPTVEPLKPSSTSNVPSNDDSEDPSNNIENSASLFRKVLIWPLIILVIIGCAIAAFFVFKYLKSKRDTQNPDNVDNVDTIESLPPLDEKSINFESEDESTKSSGNIDEQAPQGDIWI</sequence>
<evidence type="ECO:0000256" key="2">
    <source>
        <dbReference type="SAM" id="Phobius"/>
    </source>
</evidence>
<evidence type="ECO:0000313" key="3">
    <source>
        <dbReference type="EMBL" id="EAY09584.1"/>
    </source>
</evidence>
<dbReference type="RefSeq" id="XP_001321807.1">
    <property type="nucleotide sequence ID" value="XM_001321772.1"/>
</dbReference>
<evidence type="ECO:0000313" key="4">
    <source>
        <dbReference type="Proteomes" id="UP000001542"/>
    </source>
</evidence>
<evidence type="ECO:0000256" key="1">
    <source>
        <dbReference type="SAM" id="MobiDB-lite"/>
    </source>
</evidence>
<feature type="region of interest" description="Disordered" evidence="1">
    <location>
        <begin position="1180"/>
        <end position="1236"/>
    </location>
</feature>
<name>A2ECI7_TRIV3</name>
<dbReference type="VEuPathDB" id="TrichDB:TVAGG3_0881640"/>
<feature type="region of interest" description="Disordered" evidence="1">
    <location>
        <begin position="1478"/>
        <end position="1585"/>
    </location>
</feature>
<dbReference type="PANTHER" id="PTHR35248">
    <property type="entry name" value="PUTATIVE-RELATED"/>
    <property type="match status" value="1"/>
</dbReference>
<dbReference type="eggNOG" id="ENOG502SCUG">
    <property type="taxonomic scope" value="Eukaryota"/>
</dbReference>
<dbReference type="EMBL" id="DS113354">
    <property type="protein sequence ID" value="EAY09584.1"/>
    <property type="molecule type" value="Genomic_DNA"/>
</dbReference>
<dbReference type="KEGG" id="tva:4767508"/>
<dbReference type="InterPro" id="IPR037727">
    <property type="entry name" value="MCAF1-like"/>
</dbReference>
<feature type="compositionally biased region" description="Low complexity" evidence="1">
    <location>
        <begin position="1505"/>
        <end position="1553"/>
    </location>
</feature>
<feature type="transmembrane region" description="Helical" evidence="2">
    <location>
        <begin position="1599"/>
        <end position="1619"/>
    </location>
</feature>
<protein>
    <submittedName>
        <fullName evidence="3">Uncharacterized protein</fullName>
    </submittedName>
</protein>
<feature type="compositionally biased region" description="Polar residues" evidence="1">
    <location>
        <begin position="1569"/>
        <end position="1585"/>
    </location>
</feature>
<dbReference type="Proteomes" id="UP000001542">
    <property type="component" value="Unassembled WGS sequence"/>
</dbReference>
<feature type="compositionally biased region" description="Gly residues" evidence="1">
    <location>
        <begin position="1183"/>
        <end position="1199"/>
    </location>
</feature>
<reference evidence="3" key="2">
    <citation type="journal article" date="2007" name="Science">
        <title>Draft genome sequence of the sexually transmitted pathogen Trichomonas vaginalis.</title>
        <authorList>
            <person name="Carlton J.M."/>
            <person name="Hirt R.P."/>
            <person name="Silva J.C."/>
            <person name="Delcher A.L."/>
            <person name="Schatz M."/>
            <person name="Zhao Q."/>
            <person name="Wortman J.R."/>
            <person name="Bidwell S.L."/>
            <person name="Alsmark U.C.M."/>
            <person name="Besteiro S."/>
            <person name="Sicheritz-Ponten T."/>
            <person name="Noel C.J."/>
            <person name="Dacks J.B."/>
            <person name="Foster P.G."/>
            <person name="Simillion C."/>
            <person name="Van de Peer Y."/>
            <person name="Miranda-Saavedra D."/>
            <person name="Barton G.J."/>
            <person name="Westrop G.D."/>
            <person name="Mueller S."/>
            <person name="Dessi D."/>
            <person name="Fiori P.L."/>
            <person name="Ren Q."/>
            <person name="Paulsen I."/>
            <person name="Zhang H."/>
            <person name="Bastida-Corcuera F.D."/>
            <person name="Simoes-Barbosa A."/>
            <person name="Brown M.T."/>
            <person name="Hayes R.D."/>
            <person name="Mukherjee M."/>
            <person name="Okumura C.Y."/>
            <person name="Schneider R."/>
            <person name="Smith A.J."/>
            <person name="Vanacova S."/>
            <person name="Villalvazo M."/>
            <person name="Haas B.J."/>
            <person name="Pertea M."/>
            <person name="Feldblyum T.V."/>
            <person name="Utterback T.R."/>
            <person name="Shu C.L."/>
            <person name="Osoegawa K."/>
            <person name="de Jong P.J."/>
            <person name="Hrdy I."/>
            <person name="Horvathova L."/>
            <person name="Zubacova Z."/>
            <person name="Dolezal P."/>
            <person name="Malik S.B."/>
            <person name="Logsdon J.M. Jr."/>
            <person name="Henze K."/>
            <person name="Gupta A."/>
            <person name="Wang C.C."/>
            <person name="Dunne R.L."/>
            <person name="Upcroft J.A."/>
            <person name="Upcroft P."/>
            <person name="White O."/>
            <person name="Salzberg S.L."/>
            <person name="Tang P."/>
            <person name="Chiu C.-H."/>
            <person name="Lee Y.-S."/>
            <person name="Embley T.M."/>
            <person name="Coombs G.H."/>
            <person name="Mottram J.C."/>
            <person name="Tachezy J."/>
            <person name="Fraser-Liggett C.M."/>
            <person name="Johnson P.J."/>
        </authorList>
    </citation>
    <scope>NUCLEOTIDE SEQUENCE [LARGE SCALE GENOMIC DNA]</scope>
    <source>
        <strain evidence="3">G3</strain>
    </source>
</reference>
<keyword evidence="2" id="KW-0812">Transmembrane</keyword>
<dbReference type="SMR" id="A2ECI7"/>
<gene>
    <name evidence="3" type="ORF">TVAG_056280</name>
</gene>
<keyword evidence="2" id="KW-0472">Membrane</keyword>
<keyword evidence="2" id="KW-1133">Transmembrane helix</keyword>
<keyword evidence="4" id="KW-1185">Reference proteome</keyword>
<reference evidence="3" key="1">
    <citation type="submission" date="2006-10" db="EMBL/GenBank/DDBJ databases">
        <authorList>
            <person name="Amadeo P."/>
            <person name="Zhao Q."/>
            <person name="Wortman J."/>
            <person name="Fraser-Liggett C."/>
            <person name="Carlton J."/>
        </authorList>
    </citation>
    <scope>NUCLEOTIDE SEQUENCE</scope>
    <source>
        <strain evidence="3">G3</strain>
    </source>
</reference>
<accession>A2ECI7</accession>
<dbReference type="VEuPathDB" id="TrichDB:TVAG_056280"/>
<proteinExistence type="predicted"/>